<dbReference type="Gene3D" id="1.20.120.80">
    <property type="entry name" value="Cytochrome c oxidase, subunit III, four-helix bundle"/>
    <property type="match status" value="1"/>
</dbReference>
<sequence>MSLVLLYLAGLGAVSGRWLARQHLAAKPWLSAGPSCTLPADGGGGSAAKLALGIFLAVIGLLFALLVAAYGMRVPPGSAGVPLDPRLLWLTTGFLGLASLLLHRADRVVRRGAEDDAHAHLLAAVAASLVFLCGQGLAWRLIGEAGAGRTIDAAGSFFILITLLHGLHLAGGLAALAWVTFGAARTGSPAGLARSIGLCTLYWDALLVIWLVAFGILFRTPWSGLIDVLCRPPA</sequence>
<evidence type="ECO:0000256" key="3">
    <source>
        <dbReference type="ARBA" id="ARBA00022692"/>
    </source>
</evidence>
<dbReference type="EMBL" id="LABY01000087">
    <property type="protein sequence ID" value="KMO37235.1"/>
    <property type="molecule type" value="Genomic_DNA"/>
</dbReference>
<feature type="transmembrane region" description="Helical" evidence="7">
    <location>
        <begin position="117"/>
        <end position="142"/>
    </location>
</feature>
<keyword evidence="3 6" id="KW-0812">Transmembrane</keyword>
<dbReference type="AlphaFoldDB" id="A0A0J6SPT0"/>
<gene>
    <name evidence="9" type="ORF">VQ02_13830</name>
</gene>
<organism evidence="9 10">
    <name type="scientific">Methylobacterium variabile</name>
    <dbReference type="NCBI Taxonomy" id="298794"/>
    <lineage>
        <taxon>Bacteria</taxon>
        <taxon>Pseudomonadati</taxon>
        <taxon>Pseudomonadota</taxon>
        <taxon>Alphaproteobacteria</taxon>
        <taxon>Hyphomicrobiales</taxon>
        <taxon>Methylobacteriaceae</taxon>
        <taxon>Methylobacterium</taxon>
    </lineage>
</organism>
<dbReference type="PROSITE" id="PS50253">
    <property type="entry name" value="COX3"/>
    <property type="match status" value="1"/>
</dbReference>
<evidence type="ECO:0000256" key="7">
    <source>
        <dbReference type="SAM" id="Phobius"/>
    </source>
</evidence>
<dbReference type="InterPro" id="IPR024791">
    <property type="entry name" value="Cyt_c/ubiquinol_Oxase_su3"/>
</dbReference>
<comment type="caution">
    <text evidence="9">The sequence shown here is derived from an EMBL/GenBank/DDBJ whole genome shotgun (WGS) entry which is preliminary data.</text>
</comment>
<keyword evidence="4 7" id="KW-1133">Transmembrane helix</keyword>
<dbReference type="GO" id="GO:0004129">
    <property type="term" value="F:cytochrome-c oxidase activity"/>
    <property type="evidence" value="ECO:0007669"/>
    <property type="project" value="InterPro"/>
</dbReference>
<dbReference type="PATRIC" id="fig|298794.3.peg.7538"/>
<keyword evidence="5 7" id="KW-0472">Membrane</keyword>
<proteinExistence type="inferred from homology"/>
<dbReference type="InterPro" id="IPR000298">
    <property type="entry name" value="Cyt_c_oxidase-like_su3"/>
</dbReference>
<feature type="transmembrane region" description="Helical" evidence="7">
    <location>
        <begin position="87"/>
        <end position="105"/>
    </location>
</feature>
<comment type="similarity">
    <text evidence="2 6">Belongs to the cytochrome c oxidase subunit 3 family.</text>
</comment>
<keyword evidence="10" id="KW-1185">Reference proteome</keyword>
<evidence type="ECO:0000256" key="5">
    <source>
        <dbReference type="ARBA" id="ARBA00023136"/>
    </source>
</evidence>
<evidence type="ECO:0000256" key="1">
    <source>
        <dbReference type="ARBA" id="ARBA00004141"/>
    </source>
</evidence>
<feature type="domain" description="Heme-copper oxidase subunit III family profile" evidence="8">
    <location>
        <begin position="49"/>
        <end position="222"/>
    </location>
</feature>
<dbReference type="PANTHER" id="PTHR11403">
    <property type="entry name" value="CYTOCHROME C OXIDASE SUBUNIT III"/>
    <property type="match status" value="1"/>
</dbReference>
<protein>
    <submittedName>
        <fullName evidence="9">Cytochrome C oxidase</fullName>
    </submittedName>
</protein>
<dbReference type="Proteomes" id="UP000035955">
    <property type="component" value="Unassembled WGS sequence"/>
</dbReference>
<evidence type="ECO:0000256" key="4">
    <source>
        <dbReference type="ARBA" id="ARBA00022989"/>
    </source>
</evidence>
<dbReference type="GO" id="GO:0005886">
    <property type="term" value="C:plasma membrane"/>
    <property type="evidence" value="ECO:0007669"/>
    <property type="project" value="UniProtKB-SubCell"/>
</dbReference>
<dbReference type="RefSeq" id="WP_048444784.1">
    <property type="nucleotide sequence ID" value="NZ_LABY01000087.1"/>
</dbReference>
<accession>A0A0J6SPT0</accession>
<evidence type="ECO:0000256" key="6">
    <source>
        <dbReference type="RuleBase" id="RU003376"/>
    </source>
</evidence>
<comment type="subcellular location">
    <subcellularLocation>
        <location evidence="6">Cell membrane</location>
        <topology evidence="6">Multi-pass membrane protein</topology>
    </subcellularLocation>
    <subcellularLocation>
        <location evidence="1">Membrane</location>
        <topology evidence="1">Multi-pass membrane protein</topology>
    </subcellularLocation>
</comment>
<dbReference type="SUPFAM" id="SSF81452">
    <property type="entry name" value="Cytochrome c oxidase subunit III-like"/>
    <property type="match status" value="1"/>
</dbReference>
<evidence type="ECO:0000313" key="9">
    <source>
        <dbReference type="EMBL" id="KMO37235.1"/>
    </source>
</evidence>
<dbReference type="GO" id="GO:0019646">
    <property type="term" value="P:aerobic electron transport chain"/>
    <property type="evidence" value="ECO:0007669"/>
    <property type="project" value="InterPro"/>
</dbReference>
<dbReference type="InterPro" id="IPR013833">
    <property type="entry name" value="Cyt_c_oxidase_su3_a-hlx"/>
</dbReference>
<feature type="transmembrane region" description="Helical" evidence="7">
    <location>
        <begin position="201"/>
        <end position="218"/>
    </location>
</feature>
<evidence type="ECO:0000313" key="10">
    <source>
        <dbReference type="Proteomes" id="UP000035955"/>
    </source>
</evidence>
<name>A0A0J6SPT0_9HYPH</name>
<feature type="transmembrane region" description="Helical" evidence="7">
    <location>
        <begin position="154"/>
        <end position="181"/>
    </location>
</feature>
<dbReference type="PANTHER" id="PTHR11403:SF10">
    <property type="entry name" value="CYTOCHROME C OXIDASE"/>
    <property type="match status" value="1"/>
</dbReference>
<dbReference type="InterPro" id="IPR035973">
    <property type="entry name" value="Cyt_c_oxidase_su3-like_sf"/>
</dbReference>
<dbReference type="OrthoDB" id="9808200at2"/>
<evidence type="ECO:0000256" key="2">
    <source>
        <dbReference type="ARBA" id="ARBA00010581"/>
    </source>
</evidence>
<reference evidence="9 10" key="1">
    <citation type="submission" date="2015-03" db="EMBL/GenBank/DDBJ databases">
        <title>Genome sequencing of Methylobacterium variabile DSM 16961.</title>
        <authorList>
            <person name="Chaudhry V."/>
            <person name="Patil P.B."/>
        </authorList>
    </citation>
    <scope>NUCLEOTIDE SEQUENCE [LARGE SCALE GENOMIC DNA]</scope>
    <source>
        <strain evidence="9 10">DSM 16961</strain>
    </source>
</reference>
<evidence type="ECO:0000259" key="8">
    <source>
        <dbReference type="PROSITE" id="PS50253"/>
    </source>
</evidence>
<feature type="transmembrane region" description="Helical" evidence="7">
    <location>
        <begin position="50"/>
        <end position="75"/>
    </location>
</feature>